<reference evidence="3" key="1">
    <citation type="submission" date="2016-10" db="EMBL/GenBank/DDBJ databases">
        <authorList>
            <person name="Benchimol M."/>
            <person name="Almeida L.G."/>
            <person name="Vasconcelos A.T."/>
            <person name="Perreira-Neves A."/>
            <person name="Rosa I.A."/>
            <person name="Tasca T."/>
            <person name="Bogo M.R."/>
            <person name="de Souza W."/>
        </authorList>
    </citation>
    <scope>NUCLEOTIDE SEQUENCE [LARGE SCALE GENOMIC DNA]</scope>
    <source>
        <strain evidence="3">K</strain>
    </source>
</reference>
<dbReference type="Pfam" id="PF16531">
    <property type="entry name" value="SAS-6_N"/>
    <property type="match status" value="1"/>
</dbReference>
<name>A0A1J4JRL6_9EUKA</name>
<dbReference type="InterPro" id="IPR038558">
    <property type="entry name" value="SAS-6_N_sf"/>
</dbReference>
<accession>A0A1J4JRL6</accession>
<dbReference type="Gene3D" id="2.170.210.20">
    <property type="entry name" value="Spindle assembly abnormal protein 6, N-terminal domain"/>
    <property type="match status" value="1"/>
</dbReference>
<evidence type="ECO:0000256" key="1">
    <source>
        <dbReference type="SAM" id="MobiDB-lite"/>
    </source>
</evidence>
<dbReference type="InterPro" id="IPR032396">
    <property type="entry name" value="SAS-6_N"/>
</dbReference>
<dbReference type="RefSeq" id="XP_068354897.1">
    <property type="nucleotide sequence ID" value="XM_068507839.1"/>
</dbReference>
<protein>
    <recommendedName>
        <fullName evidence="2">Spindle assembly abnormal protein 6 N-terminal domain-containing protein</fullName>
    </recommendedName>
</protein>
<proteinExistence type="predicted"/>
<dbReference type="Proteomes" id="UP000179807">
    <property type="component" value="Unassembled WGS sequence"/>
</dbReference>
<dbReference type="AlphaFoldDB" id="A0A1J4JRL6"/>
<dbReference type="EMBL" id="MLAK01000895">
    <property type="protein sequence ID" value="OHT01761.1"/>
    <property type="molecule type" value="Genomic_DNA"/>
</dbReference>
<feature type="compositionally biased region" description="Acidic residues" evidence="1">
    <location>
        <begin position="132"/>
        <end position="147"/>
    </location>
</feature>
<dbReference type="GeneID" id="94842543"/>
<keyword evidence="4" id="KW-1185">Reference proteome</keyword>
<feature type="region of interest" description="Disordered" evidence="1">
    <location>
        <begin position="130"/>
        <end position="151"/>
    </location>
</feature>
<comment type="caution">
    <text evidence="3">The sequence shown here is derived from an EMBL/GenBank/DDBJ whole genome shotgun (WGS) entry which is preliminary data.</text>
</comment>
<dbReference type="OrthoDB" id="49058at2759"/>
<feature type="domain" description="Spindle assembly abnormal protein 6 N-terminal" evidence="2">
    <location>
        <begin position="19"/>
        <end position="173"/>
    </location>
</feature>
<organism evidence="3 4">
    <name type="scientific">Tritrichomonas foetus</name>
    <dbReference type="NCBI Taxonomy" id="1144522"/>
    <lineage>
        <taxon>Eukaryota</taxon>
        <taxon>Metamonada</taxon>
        <taxon>Parabasalia</taxon>
        <taxon>Tritrichomonadida</taxon>
        <taxon>Tritrichomonadidae</taxon>
        <taxon>Tritrichomonas</taxon>
    </lineage>
</organism>
<sequence>MSDHQSVASDINDGYVPIYVTKLVLKLRKEGEEAEEAEKIPKETVFKIFVRQDNDVLESVRFQISDDKRLNFLYEADYDLDSFQSIKEEQELEIEFDDFPNVIRQLISTIIKQGTDELNEGDYKASFKDRLEDEENEDSENQEEEQDGESKTRYLVISQRLEFCSVAIFTLVFHECDNARVEHISQYRYDEISQKLKAVETEYKDIYKRIQRQAPKLLQDYKPSTTEA</sequence>
<dbReference type="PANTHER" id="PTHR34230">
    <property type="entry name" value="ASSEMBLY ABNORMAL PROTEIN 6, PUTATIVE-RELATED"/>
    <property type="match status" value="1"/>
</dbReference>
<dbReference type="PANTHER" id="PTHR34230:SF2">
    <property type="entry name" value="SPINDLE ASSEMBLY ABNORMAL PROTEIN 6 N-TERMINAL DOMAIN-CONTAINING PROTEIN"/>
    <property type="match status" value="1"/>
</dbReference>
<evidence type="ECO:0000313" key="3">
    <source>
        <dbReference type="EMBL" id="OHT01761.1"/>
    </source>
</evidence>
<evidence type="ECO:0000259" key="2">
    <source>
        <dbReference type="Pfam" id="PF16531"/>
    </source>
</evidence>
<evidence type="ECO:0000313" key="4">
    <source>
        <dbReference type="Proteomes" id="UP000179807"/>
    </source>
</evidence>
<dbReference type="VEuPathDB" id="TrichDB:TRFO_31273"/>
<gene>
    <name evidence="3" type="ORF">TRFO_31273</name>
</gene>